<dbReference type="InterPro" id="IPR012997">
    <property type="entry name" value="RplA"/>
</dbReference>
<dbReference type="PROSITE" id="PS51724">
    <property type="entry name" value="SPOR"/>
    <property type="match status" value="1"/>
</dbReference>
<evidence type="ECO:0000256" key="2">
    <source>
        <dbReference type="ARBA" id="ARBA00023239"/>
    </source>
</evidence>
<keyword evidence="4" id="KW-1003">Cell membrane</keyword>
<dbReference type="SUPFAM" id="SSF110997">
    <property type="entry name" value="Sporulation related repeat"/>
    <property type="match status" value="1"/>
</dbReference>
<name>A0A0N8KKI5_9GAMM</name>
<dbReference type="GO" id="GO:0042834">
    <property type="term" value="F:peptidoglycan binding"/>
    <property type="evidence" value="ECO:0007669"/>
    <property type="project" value="InterPro"/>
</dbReference>
<dbReference type="InterPro" id="IPR007730">
    <property type="entry name" value="SPOR-like_dom"/>
</dbReference>
<dbReference type="GO" id="GO:0008932">
    <property type="term" value="F:lytic endotransglycosylase activity"/>
    <property type="evidence" value="ECO:0007669"/>
    <property type="project" value="UniProtKB-UniRule"/>
</dbReference>
<keyword evidence="4 9" id="KW-0449">Lipoprotein</keyword>
<feature type="domain" description="SPOR" evidence="8">
    <location>
        <begin position="216"/>
        <end position="296"/>
    </location>
</feature>
<comment type="subcellular location">
    <subcellularLocation>
        <location evidence="4">Cell membrane</location>
        <topology evidence="4">Lipid-anchor</topology>
    </subcellularLocation>
</comment>
<dbReference type="Pfam" id="PF05036">
    <property type="entry name" value="SPOR"/>
    <property type="match status" value="1"/>
</dbReference>
<comment type="function">
    <text evidence="4">Lytic transglycosylase with a strong preference for naked glycan strands that lack stem peptides.</text>
</comment>
<evidence type="ECO:0000256" key="3">
    <source>
        <dbReference type="ARBA" id="ARBA00023316"/>
    </source>
</evidence>
<dbReference type="GO" id="GO:0009279">
    <property type="term" value="C:cell outer membrane"/>
    <property type="evidence" value="ECO:0007669"/>
    <property type="project" value="TreeGrafter"/>
</dbReference>
<dbReference type="Gene3D" id="3.30.70.1070">
    <property type="entry name" value="Sporulation related repeat"/>
    <property type="match status" value="1"/>
</dbReference>
<dbReference type="PANTHER" id="PTHR34183:SF1">
    <property type="entry name" value="ENDOLYTIC PEPTIDOGLYCAN TRANSGLYCOSYLASE RLPA"/>
    <property type="match status" value="1"/>
</dbReference>
<reference evidence="9 10" key="1">
    <citation type="submission" date="2015-09" db="EMBL/GenBank/DDBJ databases">
        <title>Identification and resolution of microdiversity through metagenomic sequencing of parallel consortia.</title>
        <authorList>
            <person name="Nelson W.C."/>
            <person name="Romine M.F."/>
            <person name="Lindemann S.R."/>
        </authorList>
    </citation>
    <scope>NUCLEOTIDE SEQUENCE [LARGE SCALE GENOMIC DNA]</scope>
    <source>
        <strain evidence="9">HL-55</strain>
    </source>
</reference>
<dbReference type="InterPro" id="IPR036908">
    <property type="entry name" value="RlpA-like_sf"/>
</dbReference>
<dbReference type="GO" id="GO:0071555">
    <property type="term" value="P:cell wall organization"/>
    <property type="evidence" value="ECO:0007669"/>
    <property type="project" value="UniProtKB-KW"/>
</dbReference>
<dbReference type="HAMAP" id="MF_02071">
    <property type="entry name" value="RlpA"/>
    <property type="match status" value="1"/>
</dbReference>
<dbReference type="InterPro" id="IPR036680">
    <property type="entry name" value="SPOR-like_sf"/>
</dbReference>
<feature type="signal peptide" evidence="7">
    <location>
        <begin position="1"/>
        <end position="24"/>
    </location>
</feature>
<feature type="chain" id="PRO_5009984507" description="Endolytic peptidoglycan transglycosylase RlpA" evidence="7">
    <location>
        <begin position="25"/>
        <end position="298"/>
    </location>
</feature>
<keyword evidence="2 4" id="KW-0456">Lyase</keyword>
<dbReference type="Proteomes" id="UP000050416">
    <property type="component" value="Unassembled WGS sequence"/>
</dbReference>
<dbReference type="EC" id="4.2.2.-" evidence="4"/>
<keyword evidence="4" id="KW-0472">Membrane</keyword>
<keyword evidence="1 7" id="KW-0732">Signal</keyword>
<dbReference type="InterPro" id="IPR034718">
    <property type="entry name" value="RlpA"/>
</dbReference>
<dbReference type="CDD" id="cd22268">
    <property type="entry name" value="DPBB_RlpA-like"/>
    <property type="match status" value="1"/>
</dbReference>
<dbReference type="InterPro" id="IPR009009">
    <property type="entry name" value="RlpA-like_DPBB"/>
</dbReference>
<dbReference type="AlphaFoldDB" id="A0A0N8KKI5"/>
<dbReference type="Pfam" id="PF03330">
    <property type="entry name" value="DPBB_1"/>
    <property type="match status" value="1"/>
</dbReference>
<dbReference type="GO" id="GO:0000270">
    <property type="term" value="P:peptidoglycan metabolic process"/>
    <property type="evidence" value="ECO:0007669"/>
    <property type="project" value="UniProtKB-UniRule"/>
</dbReference>
<dbReference type="FunFam" id="2.40.40.10:FF:000003">
    <property type="entry name" value="Endolytic peptidoglycan transglycosylase RlpA"/>
    <property type="match status" value="1"/>
</dbReference>
<gene>
    <name evidence="4 9" type="primary">rlpA</name>
    <name evidence="9" type="ORF">HLUCCX14_11435</name>
</gene>
<comment type="caution">
    <text evidence="9">The sequence shown here is derived from an EMBL/GenBank/DDBJ whole genome shotgun (WGS) entry which is preliminary data.</text>
</comment>
<dbReference type="Gene3D" id="2.40.40.10">
    <property type="entry name" value="RlpA-like domain"/>
    <property type="match status" value="1"/>
</dbReference>
<keyword evidence="3 4" id="KW-0961">Cell wall biogenesis/degradation</keyword>
<dbReference type="GO" id="GO:0005886">
    <property type="term" value="C:plasma membrane"/>
    <property type="evidence" value="ECO:0007669"/>
    <property type="project" value="UniProtKB-SubCell"/>
</dbReference>
<evidence type="ECO:0000256" key="1">
    <source>
        <dbReference type="ARBA" id="ARBA00022729"/>
    </source>
</evidence>
<keyword evidence="4" id="KW-0564">Palmitate</keyword>
<accession>A0A0N8KKI5</accession>
<dbReference type="STRING" id="1305731.GCA_000934705_02184"/>
<dbReference type="SUPFAM" id="SSF50685">
    <property type="entry name" value="Barwin-like endoglucanases"/>
    <property type="match status" value="1"/>
</dbReference>
<comment type="similarity">
    <text evidence="4 5">Belongs to the RlpA family.</text>
</comment>
<evidence type="ECO:0000256" key="7">
    <source>
        <dbReference type="SAM" id="SignalP"/>
    </source>
</evidence>
<dbReference type="OrthoDB" id="9779128at2"/>
<evidence type="ECO:0000256" key="6">
    <source>
        <dbReference type="SAM" id="MobiDB-lite"/>
    </source>
</evidence>
<evidence type="ECO:0000313" key="9">
    <source>
        <dbReference type="EMBL" id="KPQ28234.1"/>
    </source>
</evidence>
<evidence type="ECO:0000256" key="5">
    <source>
        <dbReference type="RuleBase" id="RU003495"/>
    </source>
</evidence>
<dbReference type="PATRIC" id="fig|1305731.5.peg.750"/>
<protein>
    <recommendedName>
        <fullName evidence="4">Endolytic peptidoglycan transglycosylase RlpA</fullName>
        <ecNumber evidence="4">4.2.2.-</ecNumber>
    </recommendedName>
</protein>
<organism evidence="9 10">
    <name type="scientific">Marinobacter excellens HL-55</name>
    <dbReference type="NCBI Taxonomy" id="1305731"/>
    <lineage>
        <taxon>Bacteria</taxon>
        <taxon>Pseudomonadati</taxon>
        <taxon>Pseudomonadota</taxon>
        <taxon>Gammaproteobacteria</taxon>
        <taxon>Pseudomonadales</taxon>
        <taxon>Marinobacteraceae</taxon>
        <taxon>Marinobacter</taxon>
    </lineage>
</organism>
<evidence type="ECO:0000313" key="10">
    <source>
        <dbReference type="Proteomes" id="UP000050416"/>
    </source>
</evidence>
<feature type="region of interest" description="Disordered" evidence="6">
    <location>
        <begin position="23"/>
        <end position="47"/>
    </location>
</feature>
<sequence length="298" mass="32624">MVTEKKSGWLILLVALVLSGCGSAPKVSEEDHSSRYTMKQDRAPSGNFDVSDLQDAVPRYEAPKTAGNMSQYQVWGKTYRVMDSNDGYVARGVASWYGEKFHGHKTSNGEVFDMYSMSAAHKSMRIPSYARVTNLDNGQSVIVRVNDRGPFHGDRLIDLSYAAAKKLGYKSRGTAKVEVEAITVRQDGSMTLAGKPFNPGVMPPVVAVSTASTEAQDPALGLFVQLGSFSQRDPAEELLSKARRVVERPMRVRQVNTDAGRFHRAQVGPFDDEAEALNAQNLLQSNGFAQSVVLTDSR</sequence>
<dbReference type="NCBIfam" id="TIGR00413">
    <property type="entry name" value="rlpA"/>
    <property type="match status" value="1"/>
</dbReference>
<evidence type="ECO:0000256" key="4">
    <source>
        <dbReference type="HAMAP-Rule" id="MF_02071"/>
    </source>
</evidence>
<dbReference type="PANTHER" id="PTHR34183">
    <property type="entry name" value="ENDOLYTIC PEPTIDOGLYCAN TRANSGLYCOSYLASE RLPA"/>
    <property type="match status" value="1"/>
</dbReference>
<evidence type="ECO:0000259" key="8">
    <source>
        <dbReference type="PROSITE" id="PS51724"/>
    </source>
</evidence>
<proteinExistence type="inferred from homology"/>
<dbReference type="PROSITE" id="PS51257">
    <property type="entry name" value="PROKAR_LIPOPROTEIN"/>
    <property type="match status" value="1"/>
</dbReference>
<dbReference type="EMBL" id="LJZQ01000017">
    <property type="protein sequence ID" value="KPQ28234.1"/>
    <property type="molecule type" value="Genomic_DNA"/>
</dbReference>
<feature type="compositionally biased region" description="Basic and acidic residues" evidence="6">
    <location>
        <begin position="27"/>
        <end position="42"/>
    </location>
</feature>